<dbReference type="RefSeq" id="WP_212493985.1">
    <property type="nucleotide sequence ID" value="NZ_JAFCJH010000032.1"/>
</dbReference>
<gene>
    <name evidence="1" type="ORF">JQ615_26570</name>
</gene>
<evidence type="ECO:0000313" key="2">
    <source>
        <dbReference type="Proteomes" id="UP001315278"/>
    </source>
</evidence>
<evidence type="ECO:0008006" key="3">
    <source>
        <dbReference type="Google" id="ProtNLM"/>
    </source>
</evidence>
<reference evidence="2" key="1">
    <citation type="journal article" date="2021" name="ISME J.">
        <title>Evolutionary origin and ecological implication of a unique nif island in free-living Bradyrhizobium lineages.</title>
        <authorList>
            <person name="Tao J."/>
        </authorList>
    </citation>
    <scope>NUCLEOTIDE SEQUENCE [LARGE SCALE GENOMIC DNA]</scope>
    <source>
        <strain evidence="2">SZCCT0434</strain>
    </source>
</reference>
<dbReference type="SUPFAM" id="SSF53474">
    <property type="entry name" value="alpha/beta-Hydrolases"/>
    <property type="match status" value="1"/>
</dbReference>
<dbReference type="Gene3D" id="3.40.50.1820">
    <property type="entry name" value="alpha/beta hydrolase"/>
    <property type="match status" value="1"/>
</dbReference>
<dbReference type="InterPro" id="IPR029058">
    <property type="entry name" value="AB_hydrolase_fold"/>
</dbReference>
<dbReference type="EMBL" id="JAFCJH010000032">
    <property type="protein sequence ID" value="MBR0798957.1"/>
    <property type="molecule type" value="Genomic_DNA"/>
</dbReference>
<organism evidence="1 2">
    <name type="scientific">Bradyrhizobium jicamae</name>
    <dbReference type="NCBI Taxonomy" id="280332"/>
    <lineage>
        <taxon>Bacteria</taxon>
        <taxon>Pseudomonadati</taxon>
        <taxon>Pseudomonadota</taxon>
        <taxon>Alphaproteobacteria</taxon>
        <taxon>Hyphomicrobiales</taxon>
        <taxon>Nitrobacteraceae</taxon>
        <taxon>Bradyrhizobium</taxon>
    </lineage>
</organism>
<sequence>MLSLGCVACAQVLPGKSFDQAAGPGANFETAEFRLWYPVQVKSFRAILVLVPGSNEDGRSDVNDRFWQEFASRHDVALIGCHFADKPHDGSVENYANVAQGSGQALVEALASLSTQSDHPELANAPLLLWGFSAGGEFNYEFTAWKPDRVAAFVVNKGGVYFSALLPPAARRVPGLLFVGEKDLEWRKRIITGLFALNRREDALWALVEEPGVGHAVGRSQEMAAIFFDAILSLRVGAASARSLLKLDERSGIIGELTWGSIEPPTGKPDPNRLTDWFPTERVARAWESIRRGAPLER</sequence>
<name>A0ABS5FQA2_9BRAD</name>
<accession>A0ABS5FQA2</accession>
<keyword evidence="2" id="KW-1185">Reference proteome</keyword>
<protein>
    <recommendedName>
        <fullName evidence="3">Hydrolase</fullName>
    </recommendedName>
</protein>
<evidence type="ECO:0000313" key="1">
    <source>
        <dbReference type="EMBL" id="MBR0798957.1"/>
    </source>
</evidence>
<proteinExistence type="predicted"/>
<comment type="caution">
    <text evidence="1">The sequence shown here is derived from an EMBL/GenBank/DDBJ whole genome shotgun (WGS) entry which is preliminary data.</text>
</comment>
<dbReference type="Proteomes" id="UP001315278">
    <property type="component" value="Unassembled WGS sequence"/>
</dbReference>